<evidence type="ECO:0000313" key="4">
    <source>
        <dbReference type="Proteomes" id="UP000747399"/>
    </source>
</evidence>
<reference evidence="3" key="1">
    <citation type="journal article" date="2021" name="Proc. Natl. Acad. Sci. U.S.A.">
        <title>Three genomes in the algal genus Volvox reveal the fate of a haploid sex-determining region after a transition to homothallism.</title>
        <authorList>
            <person name="Yamamoto K."/>
            <person name="Hamaji T."/>
            <person name="Kawai-Toyooka H."/>
            <person name="Matsuzaki R."/>
            <person name="Takahashi F."/>
            <person name="Nishimura Y."/>
            <person name="Kawachi M."/>
            <person name="Noguchi H."/>
            <person name="Minakuchi Y."/>
            <person name="Umen J.G."/>
            <person name="Toyoda A."/>
            <person name="Nozaki H."/>
        </authorList>
    </citation>
    <scope>NUCLEOTIDE SEQUENCE</scope>
    <source>
        <strain evidence="3">NIES-3780</strain>
    </source>
</reference>
<feature type="non-terminal residue" evidence="3">
    <location>
        <position position="1"/>
    </location>
</feature>
<proteinExistence type="predicted"/>
<dbReference type="Proteomes" id="UP000747399">
    <property type="component" value="Unassembled WGS sequence"/>
</dbReference>
<protein>
    <submittedName>
        <fullName evidence="3">Uncharacterized protein</fullName>
    </submittedName>
</protein>
<evidence type="ECO:0000256" key="2">
    <source>
        <dbReference type="SAM" id="MobiDB-lite"/>
    </source>
</evidence>
<dbReference type="AlphaFoldDB" id="A0A8J4F0A9"/>
<gene>
    <name evidence="3" type="ORF">Vafri_11142</name>
</gene>
<feature type="compositionally biased region" description="Gly residues" evidence="2">
    <location>
        <begin position="350"/>
        <end position="366"/>
    </location>
</feature>
<feature type="coiled-coil region" evidence="1">
    <location>
        <begin position="66"/>
        <end position="100"/>
    </location>
</feature>
<evidence type="ECO:0000313" key="3">
    <source>
        <dbReference type="EMBL" id="GIL55592.1"/>
    </source>
</evidence>
<sequence>MVKRDFTTVREQHRTDGLSQLGYPLSLGRMVFTASQATCESVNTCDRLYEQPTGKAEMQLLQASHAAQVQAMRAAHQEELRQLKDKAVQAAEARVELLRRVFKEKAARHKECLATAVLYLWRFRVRRQAEARQRWRGFSAQLRFQAEPNNPTYRDIFRGPRMTIARRLALLHRDPSDLEVPHALTGRQIASMVLQVWRSYAYIKRQTEKVDALTEAVPTFMENLGDRRRLERAWLALRLWTAGAATRRAHQAIDDYEAATAEARAARVVAEAARATADMATAGMEEERGQQQRQLALLGVDAATTTHAFASTQAGNGFNGIGVSGGLGGAIGVGVGVGGGLTSVATGTGPDSGPGCSGVGGGGGGG</sequence>
<accession>A0A8J4F0A9</accession>
<keyword evidence="4" id="KW-1185">Reference proteome</keyword>
<evidence type="ECO:0000256" key="1">
    <source>
        <dbReference type="SAM" id="Coils"/>
    </source>
</evidence>
<comment type="caution">
    <text evidence="3">The sequence shown here is derived from an EMBL/GenBank/DDBJ whole genome shotgun (WGS) entry which is preliminary data.</text>
</comment>
<keyword evidence="1" id="KW-0175">Coiled coil</keyword>
<dbReference type="EMBL" id="BNCO01000021">
    <property type="protein sequence ID" value="GIL55592.1"/>
    <property type="molecule type" value="Genomic_DNA"/>
</dbReference>
<feature type="region of interest" description="Disordered" evidence="2">
    <location>
        <begin position="345"/>
        <end position="366"/>
    </location>
</feature>
<organism evidence="3 4">
    <name type="scientific">Volvox africanus</name>
    <dbReference type="NCBI Taxonomy" id="51714"/>
    <lineage>
        <taxon>Eukaryota</taxon>
        <taxon>Viridiplantae</taxon>
        <taxon>Chlorophyta</taxon>
        <taxon>core chlorophytes</taxon>
        <taxon>Chlorophyceae</taxon>
        <taxon>CS clade</taxon>
        <taxon>Chlamydomonadales</taxon>
        <taxon>Volvocaceae</taxon>
        <taxon>Volvox</taxon>
    </lineage>
</organism>
<name>A0A8J4F0A9_9CHLO</name>